<keyword evidence="2" id="KW-1185">Reference proteome</keyword>
<gene>
    <name evidence="1" type="ORF">VTK73DRAFT_4507</name>
</gene>
<name>A0ABR3V860_9PEZI</name>
<comment type="caution">
    <text evidence="1">The sequence shown here is derived from an EMBL/GenBank/DDBJ whole genome shotgun (WGS) entry which is preliminary data.</text>
</comment>
<reference evidence="1 2" key="1">
    <citation type="journal article" date="2024" name="Commun. Biol.">
        <title>Comparative genomic analysis of thermophilic fungi reveals convergent evolutionary adaptations and gene losses.</title>
        <authorList>
            <person name="Steindorff A.S."/>
            <person name="Aguilar-Pontes M.V."/>
            <person name="Robinson A.J."/>
            <person name="Andreopoulos B."/>
            <person name="LaButti K."/>
            <person name="Kuo A."/>
            <person name="Mondo S."/>
            <person name="Riley R."/>
            <person name="Otillar R."/>
            <person name="Haridas S."/>
            <person name="Lipzen A."/>
            <person name="Grimwood J."/>
            <person name="Schmutz J."/>
            <person name="Clum A."/>
            <person name="Reid I.D."/>
            <person name="Moisan M.C."/>
            <person name="Butler G."/>
            <person name="Nguyen T.T.M."/>
            <person name="Dewar K."/>
            <person name="Conant G."/>
            <person name="Drula E."/>
            <person name="Henrissat B."/>
            <person name="Hansel C."/>
            <person name="Singer S."/>
            <person name="Hutchinson M.I."/>
            <person name="de Vries R.P."/>
            <person name="Natvig D.O."/>
            <person name="Powell A.J."/>
            <person name="Tsang A."/>
            <person name="Grigoriev I.V."/>
        </authorList>
    </citation>
    <scope>NUCLEOTIDE SEQUENCE [LARGE SCALE GENOMIC DNA]</scope>
    <source>
        <strain evidence="1 2">ATCC 24622</strain>
    </source>
</reference>
<accession>A0ABR3V860</accession>
<dbReference type="Proteomes" id="UP001586593">
    <property type="component" value="Unassembled WGS sequence"/>
</dbReference>
<sequence>MPRGAVGVVEEDDVGEGVVVVDDVGQSAGTWEIHAVASSGRLLVDAITSAWVGWERRAFWVALGEEENERTATVTRTARRSGRSTKESAARTWRWLWTPMAGSETGLQRRAPVQR</sequence>
<protein>
    <submittedName>
        <fullName evidence="1">Uncharacterized protein</fullName>
    </submittedName>
</protein>
<evidence type="ECO:0000313" key="1">
    <source>
        <dbReference type="EMBL" id="KAL1837935.1"/>
    </source>
</evidence>
<dbReference type="EMBL" id="JAZHXJ010002557">
    <property type="protein sequence ID" value="KAL1837935.1"/>
    <property type="molecule type" value="Genomic_DNA"/>
</dbReference>
<proteinExistence type="predicted"/>
<organism evidence="1 2">
    <name type="scientific">Phialemonium thermophilum</name>
    <dbReference type="NCBI Taxonomy" id="223376"/>
    <lineage>
        <taxon>Eukaryota</taxon>
        <taxon>Fungi</taxon>
        <taxon>Dikarya</taxon>
        <taxon>Ascomycota</taxon>
        <taxon>Pezizomycotina</taxon>
        <taxon>Sordariomycetes</taxon>
        <taxon>Sordariomycetidae</taxon>
        <taxon>Cephalothecales</taxon>
        <taxon>Cephalothecaceae</taxon>
        <taxon>Phialemonium</taxon>
    </lineage>
</organism>
<evidence type="ECO:0000313" key="2">
    <source>
        <dbReference type="Proteomes" id="UP001586593"/>
    </source>
</evidence>